<dbReference type="Proteomes" id="UP001152484">
    <property type="component" value="Unassembled WGS sequence"/>
</dbReference>
<dbReference type="PANTHER" id="PTHR22893">
    <property type="entry name" value="NADH OXIDOREDUCTASE-RELATED"/>
    <property type="match status" value="1"/>
</dbReference>
<dbReference type="GO" id="GO:0010181">
    <property type="term" value="F:FMN binding"/>
    <property type="evidence" value="ECO:0007669"/>
    <property type="project" value="InterPro"/>
</dbReference>
<keyword evidence="4" id="KW-0288">FMN</keyword>
<comment type="cofactor">
    <cofactor evidence="1">
        <name>FMN</name>
        <dbReference type="ChEBI" id="CHEBI:58210"/>
    </cofactor>
</comment>
<reference evidence="11" key="1">
    <citation type="submission" date="2022-07" db="EMBL/GenBank/DDBJ databases">
        <authorList>
            <person name="Macas J."/>
            <person name="Novak P."/>
            <person name="Neumann P."/>
        </authorList>
    </citation>
    <scope>NUCLEOTIDE SEQUENCE</scope>
</reference>
<dbReference type="OrthoDB" id="1663137at2759"/>
<evidence type="ECO:0000313" key="11">
    <source>
        <dbReference type="EMBL" id="CAH9110540.1"/>
    </source>
</evidence>
<proteinExistence type="inferred from homology"/>
<evidence type="ECO:0000256" key="1">
    <source>
        <dbReference type="ARBA" id="ARBA00001917"/>
    </source>
</evidence>
<organism evidence="11 12">
    <name type="scientific">Cuscuta europaea</name>
    <name type="common">European dodder</name>
    <dbReference type="NCBI Taxonomy" id="41803"/>
    <lineage>
        <taxon>Eukaryota</taxon>
        <taxon>Viridiplantae</taxon>
        <taxon>Streptophyta</taxon>
        <taxon>Embryophyta</taxon>
        <taxon>Tracheophyta</taxon>
        <taxon>Spermatophyta</taxon>
        <taxon>Magnoliopsida</taxon>
        <taxon>eudicotyledons</taxon>
        <taxon>Gunneridae</taxon>
        <taxon>Pentapetalae</taxon>
        <taxon>asterids</taxon>
        <taxon>lamiids</taxon>
        <taxon>Solanales</taxon>
        <taxon>Convolvulaceae</taxon>
        <taxon>Cuscuteae</taxon>
        <taxon>Cuscuta</taxon>
        <taxon>Cuscuta subgen. Cuscuta</taxon>
    </lineage>
</organism>
<dbReference type="InterPro" id="IPR001155">
    <property type="entry name" value="OxRdtase_FMN_N"/>
</dbReference>
<evidence type="ECO:0000256" key="7">
    <source>
        <dbReference type="ARBA" id="ARBA00051650"/>
    </source>
</evidence>
<evidence type="ECO:0000256" key="4">
    <source>
        <dbReference type="ARBA" id="ARBA00022643"/>
    </source>
</evidence>
<evidence type="ECO:0000256" key="2">
    <source>
        <dbReference type="ARBA" id="ARBA00005979"/>
    </source>
</evidence>
<evidence type="ECO:0000313" key="12">
    <source>
        <dbReference type="Proteomes" id="UP001152484"/>
    </source>
</evidence>
<dbReference type="Gene3D" id="3.20.20.70">
    <property type="entry name" value="Aldolase class I"/>
    <property type="match status" value="1"/>
</dbReference>
<dbReference type="InterPro" id="IPR013785">
    <property type="entry name" value="Aldolase_TIM"/>
</dbReference>
<gene>
    <name evidence="11" type="ORF">CEURO_LOCUS18907</name>
</gene>
<sequence>MSQTAALIQGSAPTLFSPYQMGRFNLAHRVVFAPCTRCRALNNIPQHAHVVYYSQRATHGGLLITEGTMIDPTSAGFPNVPGIFTPEQVGGWKNVVNAVHAKGAVIFCQLWHVGRASHYVYQPLGGAPVSSTEQQITEKWSLLMPDSSYDHFSKPRALSIDEIAKYVDLYRVAALNAMEAGFDGVEIHSAHGYLIDQFLKDGINDRTDKYGGSVQNRCNFLLEIVEAVANAIGADRLAVRISPAIDHNDATDTDPHGLGHTVVERLNRFEAEFGSKLAYLHVTHPRFVSRGERPDLDKFGGVEKEALLMSSLRKAYKGTFMASGGYTKQLAKDDIEHDKADLVSFGRLFIANPDLVLRFKLDAPLNKHDRSTFYTSDPVVGYTDYPFLDHGCETSLSVHA</sequence>
<dbReference type="GO" id="GO:0016629">
    <property type="term" value="F:12-oxophytodienoate reductase activity"/>
    <property type="evidence" value="ECO:0007669"/>
    <property type="project" value="UniProtKB-EC"/>
</dbReference>
<dbReference type="GO" id="GO:0009695">
    <property type="term" value="P:jasmonic acid biosynthetic process"/>
    <property type="evidence" value="ECO:0007669"/>
    <property type="project" value="TreeGrafter"/>
</dbReference>
<accession>A0A9P1EKJ1</accession>
<protein>
    <recommendedName>
        <fullName evidence="9">12-oxophytodienoate reductase</fullName>
        <ecNumber evidence="9">1.3.1.42</ecNumber>
    </recommendedName>
</protein>
<dbReference type="Pfam" id="PF00724">
    <property type="entry name" value="Oxidored_FMN"/>
    <property type="match status" value="1"/>
</dbReference>
<keyword evidence="6" id="KW-0560">Oxidoreductase</keyword>
<dbReference type="CDD" id="cd02933">
    <property type="entry name" value="OYE_like_FMN"/>
    <property type="match status" value="1"/>
</dbReference>
<comment type="pathway">
    <text evidence="8">Lipid metabolism; oxylipin biosynthesis.</text>
</comment>
<keyword evidence="5" id="KW-0521">NADP</keyword>
<comment type="catalytic activity">
    <reaction evidence="7">
        <text>(1S,2S)-OPC-8 + NADP(+) = (9S,13S,15Z)-12-oxophyto-10,15-dienoate + NADPH + H(+)</text>
        <dbReference type="Rhea" id="RHEA:21888"/>
        <dbReference type="ChEBI" id="CHEBI:15378"/>
        <dbReference type="ChEBI" id="CHEBI:57411"/>
        <dbReference type="ChEBI" id="CHEBI:57783"/>
        <dbReference type="ChEBI" id="CHEBI:58349"/>
        <dbReference type="ChEBI" id="CHEBI:191855"/>
        <dbReference type="EC" id="1.3.1.42"/>
    </reaction>
</comment>
<evidence type="ECO:0000256" key="5">
    <source>
        <dbReference type="ARBA" id="ARBA00022857"/>
    </source>
</evidence>
<dbReference type="PANTHER" id="PTHR22893:SF112">
    <property type="entry name" value="12-OXOPHYTODIENOATE REDUCTASE 3"/>
    <property type="match status" value="1"/>
</dbReference>
<dbReference type="InterPro" id="IPR045247">
    <property type="entry name" value="Oye-like"/>
</dbReference>
<name>A0A9P1EKJ1_CUSEU</name>
<evidence type="ECO:0000256" key="9">
    <source>
        <dbReference type="ARBA" id="ARBA00066323"/>
    </source>
</evidence>
<evidence type="ECO:0000256" key="6">
    <source>
        <dbReference type="ARBA" id="ARBA00023002"/>
    </source>
</evidence>
<dbReference type="EMBL" id="CAMAPE010000053">
    <property type="protein sequence ID" value="CAH9110540.1"/>
    <property type="molecule type" value="Genomic_DNA"/>
</dbReference>
<evidence type="ECO:0000256" key="8">
    <source>
        <dbReference type="ARBA" id="ARBA00060657"/>
    </source>
</evidence>
<dbReference type="FunFam" id="3.20.20.70:FF:000073">
    <property type="entry name" value="12-oxophytodienoate reductase 3"/>
    <property type="match status" value="1"/>
</dbReference>
<evidence type="ECO:0000256" key="3">
    <source>
        <dbReference type="ARBA" id="ARBA00022630"/>
    </source>
</evidence>
<keyword evidence="3" id="KW-0285">Flavoprotein</keyword>
<comment type="similarity">
    <text evidence="2">Belongs to the NADH:flavin oxidoreductase/NADH oxidase family.</text>
</comment>
<evidence type="ECO:0000259" key="10">
    <source>
        <dbReference type="Pfam" id="PF00724"/>
    </source>
</evidence>
<keyword evidence="12" id="KW-1185">Reference proteome</keyword>
<dbReference type="GO" id="GO:0031408">
    <property type="term" value="P:oxylipin biosynthetic process"/>
    <property type="evidence" value="ECO:0007669"/>
    <property type="project" value="TreeGrafter"/>
</dbReference>
<dbReference type="SUPFAM" id="SSF51395">
    <property type="entry name" value="FMN-linked oxidoreductases"/>
    <property type="match status" value="1"/>
</dbReference>
<dbReference type="GO" id="GO:0005777">
    <property type="term" value="C:peroxisome"/>
    <property type="evidence" value="ECO:0007669"/>
    <property type="project" value="TreeGrafter"/>
</dbReference>
<dbReference type="EC" id="1.3.1.42" evidence="9"/>
<dbReference type="AlphaFoldDB" id="A0A9P1EKJ1"/>
<comment type="caution">
    <text evidence="11">The sequence shown here is derived from an EMBL/GenBank/DDBJ whole genome shotgun (WGS) entry which is preliminary data.</text>
</comment>
<feature type="domain" description="NADH:flavin oxidoreductase/NADH oxidase N-terminal" evidence="10">
    <location>
        <begin position="15"/>
        <end position="364"/>
    </location>
</feature>